<dbReference type="STRING" id="1817864.A2Z21_03490"/>
<evidence type="ECO:0000259" key="2">
    <source>
        <dbReference type="Pfam" id="PF22513"/>
    </source>
</evidence>
<organism evidence="3 4">
    <name type="scientific">Fraserbacteria sp. (strain RBG_16_55_9)</name>
    <dbReference type="NCBI Taxonomy" id="1817864"/>
    <lineage>
        <taxon>Bacteria</taxon>
        <taxon>Candidatus Fraseribacteriota</taxon>
    </lineage>
</organism>
<name>A0A1F5URI3_FRAXR</name>
<sequence length="80" mass="9395">MATLHVRNIPDKLYEELKSRAKAEGRSLSTEVLYILKRALRRPYRSQKDLLKSIQRRQRFTPAKAGTPSSLELLREDRSR</sequence>
<dbReference type="InterPro" id="IPR013321">
    <property type="entry name" value="Arc_rbn_hlx_hlx"/>
</dbReference>
<evidence type="ECO:0000256" key="1">
    <source>
        <dbReference type="SAM" id="MobiDB-lite"/>
    </source>
</evidence>
<dbReference type="InterPro" id="IPR053853">
    <property type="entry name" value="FitA-like_RHH"/>
</dbReference>
<feature type="region of interest" description="Disordered" evidence="1">
    <location>
        <begin position="53"/>
        <end position="80"/>
    </location>
</feature>
<accession>A0A1F5URI3</accession>
<evidence type="ECO:0000313" key="3">
    <source>
        <dbReference type="EMBL" id="OGF53778.1"/>
    </source>
</evidence>
<feature type="domain" description="Antitoxin FitA-like ribbon-helix-helix" evidence="2">
    <location>
        <begin position="2"/>
        <end position="40"/>
    </location>
</feature>
<dbReference type="SUPFAM" id="SSF47598">
    <property type="entry name" value="Ribbon-helix-helix"/>
    <property type="match status" value="1"/>
</dbReference>
<proteinExistence type="predicted"/>
<comment type="caution">
    <text evidence="3">The sequence shown here is derived from an EMBL/GenBank/DDBJ whole genome shotgun (WGS) entry which is preliminary data.</text>
</comment>
<dbReference type="Gene3D" id="1.10.1220.10">
    <property type="entry name" value="Met repressor-like"/>
    <property type="match status" value="1"/>
</dbReference>
<reference evidence="3 4" key="1">
    <citation type="journal article" date="2016" name="Nat. Commun.">
        <title>Thousands of microbial genomes shed light on interconnected biogeochemical processes in an aquifer system.</title>
        <authorList>
            <person name="Anantharaman K."/>
            <person name="Brown C.T."/>
            <person name="Hug L.A."/>
            <person name="Sharon I."/>
            <person name="Castelle C.J."/>
            <person name="Probst A.J."/>
            <person name="Thomas B.C."/>
            <person name="Singh A."/>
            <person name="Wilkins M.J."/>
            <person name="Karaoz U."/>
            <person name="Brodie E.L."/>
            <person name="Williams K.H."/>
            <person name="Hubbard S.S."/>
            <person name="Banfield J.F."/>
        </authorList>
    </citation>
    <scope>NUCLEOTIDE SEQUENCE [LARGE SCALE GENOMIC DNA]</scope>
    <source>
        <strain evidence="4">RBG_16_55_9</strain>
    </source>
</reference>
<dbReference type="GO" id="GO:0006355">
    <property type="term" value="P:regulation of DNA-templated transcription"/>
    <property type="evidence" value="ECO:0007669"/>
    <property type="project" value="InterPro"/>
</dbReference>
<dbReference type="Proteomes" id="UP000179157">
    <property type="component" value="Unassembled WGS sequence"/>
</dbReference>
<dbReference type="AlphaFoldDB" id="A0A1F5URI3"/>
<dbReference type="InterPro" id="IPR010985">
    <property type="entry name" value="Ribbon_hlx_hlx"/>
</dbReference>
<dbReference type="EMBL" id="MFGX01000097">
    <property type="protein sequence ID" value="OGF53778.1"/>
    <property type="molecule type" value="Genomic_DNA"/>
</dbReference>
<evidence type="ECO:0000313" key="4">
    <source>
        <dbReference type="Proteomes" id="UP000179157"/>
    </source>
</evidence>
<dbReference type="Pfam" id="PF22513">
    <property type="entry name" value="FitA-like_RHH"/>
    <property type="match status" value="1"/>
</dbReference>
<protein>
    <recommendedName>
        <fullName evidence="2">Antitoxin FitA-like ribbon-helix-helix domain-containing protein</fullName>
    </recommendedName>
</protein>
<gene>
    <name evidence="3" type="ORF">A2Z21_03490</name>
</gene>